<gene>
    <name evidence="1" type="ORF">D0Z00_002825</name>
</gene>
<name>A0ACB6V2Z0_9ASCO</name>
<comment type="caution">
    <text evidence="1">The sequence shown here is derived from an EMBL/GenBank/DDBJ whole genome shotgun (WGS) entry which is preliminary data.</text>
</comment>
<reference evidence="1 2" key="1">
    <citation type="journal article" date="2020" name="Front. Microbiol.">
        <title>Phenotypic and Genetic Characterization of the Cheese Ripening Yeast Geotrichum candidum.</title>
        <authorList>
            <person name="Perkins V."/>
            <person name="Vignola S."/>
            <person name="Lessard M.H."/>
            <person name="Plante P.L."/>
            <person name="Corbeil J."/>
            <person name="Dugat-Bony E."/>
            <person name="Frenette M."/>
            <person name="Labrie S."/>
        </authorList>
    </citation>
    <scope>NUCLEOTIDE SEQUENCE [LARGE SCALE GENOMIC DNA]</scope>
    <source>
        <strain evidence="1 2">LMA-1147</strain>
    </source>
</reference>
<sequence length="1414" mass="158714">MDPETEELREVVIADSYHNSVKSLKGKIFLMGNYEFVVGTVSNWADRILDTMDLGDYVGAIDLATEYYQGTQDLMIVGLPADDDERKSIVVKNLPEMIMASIKYTFNASRTPEDQWMQLLRDLCDSTFRAWASIGKSDDLMEDIFESFETAGFTILFFEELANFILDGRITYLPPRIFRELVKTYIVTPGLQNRLEELICSLDIQSLDLDMAISLCTQYRLKDTLIYIWNHALNDFITPLWDLLELIKKGDYEGDRVFPYISYILTGRIYPTGMLFLTTEEAFKARSYVYYLLFNSTNIVWPQGGSTLLTKSNGEEEPAYPYLWTLITFDCAAFFSALNEAFEDSFLNDLDTKSKTGYTDEALVFGNTITRQLIINILLDLFNISPDLQEKRIFLDIFIARNYPKYSQFIILPGNILSKVLEEVCLCQDRDLKEECQLGVEALLSKYKPYDLDNTIALLHEVKYYHVLQYIFRSEKRYSKLLETTLKMWKEDPIDSLPEDSKLLDTIAECFRNTKEATGLQEKERSIVDSTIIDNFEYLLNINTPRLVKIISKYSPHLHETIFKLESRTDLQFNYFESLFALARNKSGVYPIPTMRYRHLYIKLLAKRQLNQDIHSLLTGLITGTYDVDLKVLRNDLQEAGAVDSIVLILIRQREYTEAIDCVVERLYTLDKSIFDSVEEFVIPDIRDDFSKYLEIGIGICSSADVKTTSLPINSESNLKSLSEKLWVKLIDALVDISKGNPGEVDSTVAKDQEDFTRNLLLTTLSALLDNAGNGTQHDATIVRICSSLMTPLDKSKPRTIGTVRPILTDLFSAYRYQQKVLTVAKQLLDKDAYENLQVLMAKKLEGWRASKSGECEGCGKRILGLGVDAVWLYEQWGQLQVKRLGTRPQERVVLSAKEQRELLKGKGKQKRKNAPSKDTAPMPLFTEIAQGQKDEFLAFVNASPSPYHAVSVTKALLAKAGFTEISERTNWSEAGLQRGQKYFLTRNGSSIIAFGVGGKWQPGNGISIVGAHTDSPCLRVKPVSKKSAGKGGYVQVGVETYGGGLWHTWFDRDLSVAGRIIVKEGTRFVPKLVNIKKPLLRIPTLAIHLNRGSADKFEFNKETQLVPIAGLVEKALNKKSAAAEEAEKQETGDEGEAEFDAFAPVAKRHEKSLVDLIAEDANVQAEDIEDFELVLYDTQASVLGGLNDEFVFSPRHDNLNSSFTAIKGLIESLDNLADDEGIRVAALFDHEEIGSASAQGADSNLLLAVLTRLAETKFAGADTTFAGNSTAFETFSKSFLISADMAHAIHPNYEAKHEANHAPAINAGPVIKINANQRYATNSVGTVLLKTVATAARVPLQLFVVRNDSACGSTIGPILASKLGIRTLDIGSPQLSMHSIRETAGTDDIGYSVQLYKEFYRVSIKKKKKKTDY</sequence>
<dbReference type="EMBL" id="QVQA01000093">
    <property type="protein sequence ID" value="KAF5096318.1"/>
    <property type="molecule type" value="Genomic_DNA"/>
</dbReference>
<evidence type="ECO:0000313" key="2">
    <source>
        <dbReference type="Proteomes" id="UP000744676"/>
    </source>
</evidence>
<dbReference type="Proteomes" id="UP000744676">
    <property type="component" value="Unassembled WGS sequence"/>
</dbReference>
<proteinExistence type="predicted"/>
<keyword evidence="2" id="KW-1185">Reference proteome</keyword>
<evidence type="ECO:0000313" key="1">
    <source>
        <dbReference type="EMBL" id="KAF5096318.1"/>
    </source>
</evidence>
<accession>A0ACB6V2Z0</accession>
<protein>
    <submittedName>
        <fullName evidence="1">Uncharacterized protein</fullName>
    </submittedName>
</protein>
<organism evidence="1 2">
    <name type="scientific">Geotrichum galactomycetum</name>
    <dbReference type="NCBI Taxonomy" id="27317"/>
    <lineage>
        <taxon>Eukaryota</taxon>
        <taxon>Fungi</taxon>
        <taxon>Dikarya</taxon>
        <taxon>Ascomycota</taxon>
        <taxon>Saccharomycotina</taxon>
        <taxon>Dipodascomycetes</taxon>
        <taxon>Dipodascales</taxon>
        <taxon>Dipodascaceae</taxon>
        <taxon>Geotrichum</taxon>
    </lineage>
</organism>